<name>M5S9G7_9BACT</name>
<evidence type="ECO:0000313" key="1">
    <source>
        <dbReference type="EMBL" id="EMI22809.1"/>
    </source>
</evidence>
<gene>
    <name evidence="1" type="ORF">RMSM_00263</name>
</gene>
<keyword evidence="2" id="KW-1185">Reference proteome</keyword>
<comment type="caution">
    <text evidence="1">The sequence shown here is derived from an EMBL/GenBank/DDBJ whole genome shotgun (WGS) entry which is preliminary data.</text>
</comment>
<dbReference type="EMBL" id="ANOG01000036">
    <property type="protein sequence ID" value="EMI22809.1"/>
    <property type="molecule type" value="Genomic_DNA"/>
</dbReference>
<organism evidence="1 2">
    <name type="scientific">Rhodopirellula maiorica SM1</name>
    <dbReference type="NCBI Taxonomy" id="1265738"/>
    <lineage>
        <taxon>Bacteria</taxon>
        <taxon>Pseudomonadati</taxon>
        <taxon>Planctomycetota</taxon>
        <taxon>Planctomycetia</taxon>
        <taxon>Pirellulales</taxon>
        <taxon>Pirellulaceae</taxon>
        <taxon>Novipirellula</taxon>
    </lineage>
</organism>
<dbReference type="AlphaFoldDB" id="M5S9G7"/>
<evidence type="ECO:0000313" key="2">
    <source>
        <dbReference type="Proteomes" id="UP000011991"/>
    </source>
</evidence>
<accession>M5S9G7</accession>
<proteinExistence type="predicted"/>
<sequence length="58" mass="6764">MNRGKAEAEEVKFFVVFADRCETETPILRRQNNALTQQDSLTKRRYLARKGLAQSLTY</sequence>
<reference evidence="1 2" key="1">
    <citation type="journal article" date="2013" name="Mar. Genomics">
        <title>Expression of sulfatases in Rhodopirellula baltica and the diversity of sulfatases in the genus Rhodopirellula.</title>
        <authorList>
            <person name="Wegner C.E."/>
            <person name="Richter-Heitmann T."/>
            <person name="Klindworth A."/>
            <person name="Klockow C."/>
            <person name="Richter M."/>
            <person name="Achstetter T."/>
            <person name="Glockner F.O."/>
            <person name="Harder J."/>
        </authorList>
    </citation>
    <scope>NUCLEOTIDE SEQUENCE [LARGE SCALE GENOMIC DNA]</scope>
    <source>
        <strain evidence="1 2">SM1</strain>
    </source>
</reference>
<protein>
    <submittedName>
        <fullName evidence="1">Uncharacterized protein</fullName>
    </submittedName>
</protein>
<dbReference type="Proteomes" id="UP000011991">
    <property type="component" value="Unassembled WGS sequence"/>
</dbReference>